<dbReference type="KEGG" id="aalg:AREALGSMS7_03540"/>
<proteinExistence type="predicted"/>
<protein>
    <recommendedName>
        <fullName evidence="3">HEAT repeat domain-containing protein</fullName>
    </recommendedName>
</protein>
<evidence type="ECO:0000313" key="1">
    <source>
        <dbReference type="EMBL" id="ASO06961.1"/>
    </source>
</evidence>
<accession>A0A221V1E6</accession>
<dbReference type="eggNOG" id="COG3603">
    <property type="taxonomic scope" value="Bacteria"/>
</dbReference>
<dbReference type="AlphaFoldDB" id="A0A221V1E6"/>
<dbReference type="Proteomes" id="UP000204551">
    <property type="component" value="Chromosome"/>
</dbReference>
<gene>
    <name evidence="1" type="ORF">AREALGSMS7_03540</name>
</gene>
<evidence type="ECO:0008006" key="3">
    <source>
        <dbReference type="Google" id="ProtNLM"/>
    </source>
</evidence>
<organism evidence="1 2">
    <name type="scientific">Arenibacter algicola</name>
    <dbReference type="NCBI Taxonomy" id="616991"/>
    <lineage>
        <taxon>Bacteria</taxon>
        <taxon>Pseudomonadati</taxon>
        <taxon>Bacteroidota</taxon>
        <taxon>Flavobacteriia</taxon>
        <taxon>Flavobacteriales</taxon>
        <taxon>Flavobacteriaceae</taxon>
        <taxon>Arenibacter</taxon>
    </lineage>
</organism>
<name>A0A221V1E6_9FLAO</name>
<dbReference type="EMBL" id="CP022515">
    <property type="protein sequence ID" value="ASO06961.1"/>
    <property type="molecule type" value="Genomic_DNA"/>
</dbReference>
<sequence>MRKYLEGGDLRTIGGVKFLLPLIRDQKDFDILFRYMYSKDRPIVMRAADAVEKITIGHPEYLAGHKRDLLALLQSAEDKELKWHLSLLVSRLPLNDLELEIVLAKLKEWAGNPAESRIVRVNALQALCEIKDQDPGLEKDFRILIGKLQKEEIASINARIRNLKIG</sequence>
<dbReference type="InterPro" id="IPR016024">
    <property type="entry name" value="ARM-type_fold"/>
</dbReference>
<dbReference type="STRING" id="616991.GCA_000733925_01805"/>
<reference evidence="1 2" key="1">
    <citation type="submission" date="2017-07" db="EMBL/GenBank/DDBJ databases">
        <title>Genome Sequence of Arenibacter algicola Strain SMS7 Isolated from a culture of the Diatom Skeletonema marinoi.</title>
        <authorList>
            <person name="Topel M."/>
            <person name="Pinder M.I.M."/>
            <person name="Johansson O.N."/>
            <person name="Kourtchenko O."/>
            <person name="Godhe A."/>
            <person name="Clarke A.K."/>
        </authorList>
    </citation>
    <scope>NUCLEOTIDE SEQUENCE [LARGE SCALE GENOMIC DNA]</scope>
    <source>
        <strain evidence="1 2">SMS7</strain>
    </source>
</reference>
<dbReference type="SUPFAM" id="SSF48371">
    <property type="entry name" value="ARM repeat"/>
    <property type="match status" value="1"/>
</dbReference>
<evidence type="ECO:0000313" key="2">
    <source>
        <dbReference type="Proteomes" id="UP000204551"/>
    </source>
</evidence>